<dbReference type="PANTHER" id="PTHR35849">
    <property type="entry name" value="BLR2341 PROTEIN"/>
    <property type="match status" value="1"/>
</dbReference>
<dbReference type="Proteomes" id="UP000711178">
    <property type="component" value="Unassembled WGS sequence"/>
</dbReference>
<dbReference type="PANTHER" id="PTHR35849:SF2">
    <property type="entry name" value="BLR2341 PROTEIN"/>
    <property type="match status" value="1"/>
</dbReference>
<evidence type="ECO:0000313" key="2">
    <source>
        <dbReference type="EMBL" id="MBW8287725.1"/>
    </source>
</evidence>
<reference evidence="2 3" key="1">
    <citation type="submission" date="2021-05" db="EMBL/GenBank/DDBJ databases">
        <title>Draft Whole Genome Sequencing Of Biosensor Chromobacterium violaceum Strain CV026 Reveals A Regulatory RNA In Chromobacterium violaceum Phenotype Regulatory Network.</title>
        <authorList>
            <person name="Hong K.W."/>
            <person name="Chan K.G."/>
            <person name="Chang C.-Y."/>
        </authorList>
    </citation>
    <scope>NUCLEOTIDE SEQUENCE [LARGE SCALE GENOMIC DNA]</scope>
    <source>
        <strain evidence="2 3">ATCC 31532</strain>
    </source>
</reference>
<dbReference type="InterPro" id="IPR052746">
    <property type="entry name" value="MlaB_ABC_Transporter"/>
</dbReference>
<organism evidence="2 3">
    <name type="scientific">Chromobacterium subtsugae</name>
    <dbReference type="NCBI Taxonomy" id="251747"/>
    <lineage>
        <taxon>Bacteria</taxon>
        <taxon>Pseudomonadati</taxon>
        <taxon>Pseudomonadota</taxon>
        <taxon>Betaproteobacteria</taxon>
        <taxon>Neisseriales</taxon>
        <taxon>Chromobacteriaceae</taxon>
        <taxon>Chromobacterium</taxon>
    </lineage>
</organism>
<dbReference type="RefSeq" id="WP_043580400.1">
    <property type="nucleotide sequence ID" value="NZ_CP142381.1"/>
</dbReference>
<feature type="domain" description="STAS" evidence="1">
    <location>
        <begin position="1"/>
        <end position="91"/>
    </location>
</feature>
<dbReference type="InterPro" id="IPR002645">
    <property type="entry name" value="STAS_dom"/>
</dbReference>
<protein>
    <submittedName>
        <fullName evidence="2">STAS domain-containing protein</fullName>
    </submittedName>
</protein>
<keyword evidence="3" id="KW-1185">Reference proteome</keyword>
<evidence type="ECO:0000259" key="1">
    <source>
        <dbReference type="PROSITE" id="PS50801"/>
    </source>
</evidence>
<gene>
    <name evidence="2" type="ORF">KIF53_08820</name>
</gene>
<proteinExistence type="predicted"/>
<evidence type="ECO:0000313" key="3">
    <source>
        <dbReference type="Proteomes" id="UP000711178"/>
    </source>
</evidence>
<comment type="caution">
    <text evidence="2">The sequence shown here is derived from an EMBL/GenBank/DDBJ whole genome shotgun (WGS) entry which is preliminary data.</text>
</comment>
<name>A0ABS7FE25_9NEIS</name>
<dbReference type="PROSITE" id="PS50801">
    <property type="entry name" value="STAS"/>
    <property type="match status" value="1"/>
</dbReference>
<sequence>MPLAIRAGHEQTIYQAAQLRAQLAGALRDGAGVTLDLSAVEEIDCAGAQVLLWLQREGIRLGQPVALLSPSRAVRDFVQLMGLQRELRLEP</sequence>
<dbReference type="InterPro" id="IPR058548">
    <property type="entry name" value="MlaB-like_STAS"/>
</dbReference>
<dbReference type="SUPFAM" id="SSF52091">
    <property type="entry name" value="SpoIIaa-like"/>
    <property type="match status" value="1"/>
</dbReference>
<dbReference type="CDD" id="cd07043">
    <property type="entry name" value="STAS_anti-anti-sigma_factors"/>
    <property type="match status" value="1"/>
</dbReference>
<accession>A0ABS7FE25</accession>
<dbReference type="EMBL" id="JAHDTB010000006">
    <property type="protein sequence ID" value="MBW8287725.1"/>
    <property type="molecule type" value="Genomic_DNA"/>
</dbReference>
<dbReference type="GeneID" id="89687391"/>
<dbReference type="Gene3D" id="3.30.750.24">
    <property type="entry name" value="STAS domain"/>
    <property type="match status" value="1"/>
</dbReference>
<dbReference type="Pfam" id="PF13466">
    <property type="entry name" value="STAS_2"/>
    <property type="match status" value="1"/>
</dbReference>
<dbReference type="InterPro" id="IPR036513">
    <property type="entry name" value="STAS_dom_sf"/>
</dbReference>